<dbReference type="SUPFAM" id="SSF82282">
    <property type="entry name" value="Homocysteine S-methyltransferase"/>
    <property type="match status" value="1"/>
</dbReference>
<evidence type="ECO:0000256" key="7">
    <source>
        <dbReference type="PROSITE-ProRule" id="PRU00333"/>
    </source>
</evidence>
<feature type="binding site" evidence="6 7">
    <location>
        <position position="288"/>
    </location>
    <ligand>
        <name>Zn(2+)</name>
        <dbReference type="ChEBI" id="CHEBI:29105"/>
    </ligand>
</feature>
<protein>
    <submittedName>
        <fullName evidence="9">Betaine--homocysteine S-methyltransferase 1</fullName>
    </submittedName>
</protein>
<dbReference type="PIRSF" id="PIRSF037505">
    <property type="entry name" value="Betaine_HMT"/>
    <property type="match status" value="1"/>
</dbReference>
<comment type="caution">
    <text evidence="9">The sequence shown here is derived from an EMBL/GenBank/DDBJ whole genome shotgun (WGS) entry which is preliminary data.</text>
</comment>
<proteinExistence type="predicted"/>
<evidence type="ECO:0000259" key="8">
    <source>
        <dbReference type="PROSITE" id="PS50970"/>
    </source>
</evidence>
<evidence type="ECO:0000256" key="5">
    <source>
        <dbReference type="ARBA" id="ARBA00022833"/>
    </source>
</evidence>
<dbReference type="PANTHER" id="PTHR46120:SF4">
    <property type="entry name" value="HCY-BINDING DOMAIN-CONTAINING PROTEIN"/>
    <property type="match status" value="1"/>
</dbReference>
<feature type="domain" description="Hcy-binding" evidence="8">
    <location>
        <begin position="3"/>
        <end position="303"/>
    </location>
</feature>
<dbReference type="AlphaFoldDB" id="A0A3R7QI48"/>
<keyword evidence="10" id="KW-1185">Reference proteome</keyword>
<dbReference type="InterPro" id="IPR051524">
    <property type="entry name" value="BHMT"/>
</dbReference>
<dbReference type="PROSITE" id="PS50970">
    <property type="entry name" value="HCY"/>
    <property type="match status" value="1"/>
</dbReference>
<evidence type="ECO:0000313" key="10">
    <source>
        <dbReference type="Proteomes" id="UP000283509"/>
    </source>
</evidence>
<dbReference type="GO" id="GO:0032259">
    <property type="term" value="P:methylation"/>
    <property type="evidence" value="ECO:0007669"/>
    <property type="project" value="UniProtKB-KW"/>
</dbReference>
<dbReference type="Gene3D" id="3.20.20.330">
    <property type="entry name" value="Homocysteine-binding-like domain"/>
    <property type="match status" value="1"/>
</dbReference>
<evidence type="ECO:0000256" key="2">
    <source>
        <dbReference type="ARBA" id="ARBA00022603"/>
    </source>
</evidence>
<feature type="binding site" evidence="6 7">
    <location>
        <position position="206"/>
    </location>
    <ligand>
        <name>Zn(2+)</name>
        <dbReference type="ChEBI" id="CHEBI:29105"/>
    </ligand>
</feature>
<keyword evidence="2 7" id="KW-0489">Methyltransferase</keyword>
<dbReference type="FunFam" id="3.20.20.330:FF:000003">
    <property type="entry name" value="Betaine--homocysteine S-methyltransferase 1"/>
    <property type="match status" value="1"/>
</dbReference>
<feature type="binding site" evidence="6 7">
    <location>
        <position position="289"/>
    </location>
    <ligand>
        <name>Zn(2+)</name>
        <dbReference type="ChEBI" id="CHEBI:29105"/>
    </ligand>
</feature>
<dbReference type="InterPro" id="IPR017226">
    <property type="entry name" value="BHMT-like"/>
</dbReference>
<keyword evidence="5 6" id="KW-0862">Zinc</keyword>
<dbReference type="UniPathway" id="UPA00051">
    <property type="reaction ID" value="UER00083"/>
</dbReference>
<dbReference type="PANTHER" id="PTHR46120">
    <property type="entry name" value="BETAINE--HOMOCYSTEINE S-METHYLTRANSFERASE 1"/>
    <property type="match status" value="1"/>
</dbReference>
<gene>
    <name evidence="9" type="ORF">C7M84_001619</name>
</gene>
<dbReference type="STRING" id="6689.A0A3R7QI48"/>
<dbReference type="OrthoDB" id="261426at2759"/>
<reference evidence="9 10" key="2">
    <citation type="submission" date="2019-01" db="EMBL/GenBank/DDBJ databases">
        <title>The decoding of complex shrimp genome reveals the adaptation for benthos swimmer, frequently molting mechanism and breeding impact on genome.</title>
        <authorList>
            <person name="Sun Y."/>
            <person name="Gao Y."/>
            <person name="Yu Y."/>
        </authorList>
    </citation>
    <scope>NUCLEOTIDE SEQUENCE [LARGE SCALE GENOMIC DNA]</scope>
    <source>
        <tissue evidence="9">Muscle</tissue>
    </source>
</reference>
<sequence>MPKKGLLERLRDGVVTGDGGYVMALEKRGFVKAGNWTPEAVIEHPEAVKQLHREFLLAGSDVLQTFTFFSTDDMLDIKNGQKFSCSQLNDNACRLAHEVAAEGDALVAGGITHSQAYLQGKGKAEVQAVARAQLAALMKNKVDFLIVEYYNIIEEIEWAIEEAKKCGLPVAASMCIGKEGDVTGVSPGDCAVRMARAGADVVGVNCLFDPIMTIDAIRLMKEALDAQGLRPFLMTQPNGFFSTGTDRYGYLSCPEYPLALESRTVTRFDVHKYARAAYDLGVRYIGGCCGFEPYHVRAIAEELAEERGKLPASSAKHEPWGAGIWNSKYQFISARANREHWENLVPATGRPGPASSHFKELQ</sequence>
<organism evidence="9 10">
    <name type="scientific">Penaeus vannamei</name>
    <name type="common">Whiteleg shrimp</name>
    <name type="synonym">Litopenaeus vannamei</name>
    <dbReference type="NCBI Taxonomy" id="6689"/>
    <lineage>
        <taxon>Eukaryota</taxon>
        <taxon>Metazoa</taxon>
        <taxon>Ecdysozoa</taxon>
        <taxon>Arthropoda</taxon>
        <taxon>Crustacea</taxon>
        <taxon>Multicrustacea</taxon>
        <taxon>Malacostraca</taxon>
        <taxon>Eumalacostraca</taxon>
        <taxon>Eucarida</taxon>
        <taxon>Decapoda</taxon>
        <taxon>Dendrobranchiata</taxon>
        <taxon>Penaeoidea</taxon>
        <taxon>Penaeidae</taxon>
        <taxon>Penaeus</taxon>
    </lineage>
</organism>
<name>A0A3R7QI48_PENVA</name>
<dbReference type="GO" id="GO:0008270">
    <property type="term" value="F:zinc ion binding"/>
    <property type="evidence" value="ECO:0007669"/>
    <property type="project" value="InterPro"/>
</dbReference>
<dbReference type="GO" id="GO:0047150">
    <property type="term" value="F:betaine-homocysteine S-methyltransferase activity"/>
    <property type="evidence" value="ECO:0007669"/>
    <property type="project" value="TreeGrafter"/>
</dbReference>
<evidence type="ECO:0000313" key="9">
    <source>
        <dbReference type="EMBL" id="ROT79657.1"/>
    </source>
</evidence>
<dbReference type="Pfam" id="PF02574">
    <property type="entry name" value="S-methyl_trans"/>
    <property type="match status" value="1"/>
</dbReference>
<reference evidence="9 10" key="1">
    <citation type="submission" date="2018-04" db="EMBL/GenBank/DDBJ databases">
        <authorList>
            <person name="Zhang X."/>
            <person name="Yuan J."/>
            <person name="Li F."/>
            <person name="Xiang J."/>
        </authorList>
    </citation>
    <scope>NUCLEOTIDE SEQUENCE [LARGE SCALE GENOMIC DNA]</scope>
    <source>
        <tissue evidence="9">Muscle</tissue>
    </source>
</reference>
<accession>A0A3R7QI48</accession>
<keyword evidence="4 6" id="KW-0479">Metal-binding</keyword>
<dbReference type="InterPro" id="IPR036589">
    <property type="entry name" value="HCY_dom_sf"/>
</dbReference>
<evidence type="ECO:0000256" key="6">
    <source>
        <dbReference type="PIRSR" id="PIRSR037505-2"/>
    </source>
</evidence>
<comment type="pathway">
    <text evidence="1">Amino-acid biosynthesis; L-methionine biosynthesis via de novo pathway; L-methionine from L-homocysteine (BhmT route): step 1/1.</text>
</comment>
<comment type="cofactor">
    <cofactor evidence="6">
        <name>Zn(2+)</name>
        <dbReference type="ChEBI" id="CHEBI:29105"/>
    </cofactor>
    <text evidence="6">Binds 1 zinc ion per subunit.</text>
</comment>
<dbReference type="InterPro" id="IPR003726">
    <property type="entry name" value="HCY_dom"/>
</dbReference>
<dbReference type="EMBL" id="QCYY01001209">
    <property type="protein sequence ID" value="ROT79657.1"/>
    <property type="molecule type" value="Genomic_DNA"/>
</dbReference>
<evidence type="ECO:0000256" key="1">
    <source>
        <dbReference type="ARBA" id="ARBA00005137"/>
    </source>
</evidence>
<evidence type="ECO:0000256" key="4">
    <source>
        <dbReference type="ARBA" id="ARBA00022723"/>
    </source>
</evidence>
<evidence type="ECO:0000256" key="3">
    <source>
        <dbReference type="ARBA" id="ARBA00022679"/>
    </source>
</evidence>
<dbReference type="GO" id="GO:0009086">
    <property type="term" value="P:methionine biosynthetic process"/>
    <property type="evidence" value="ECO:0007669"/>
    <property type="project" value="InterPro"/>
</dbReference>
<keyword evidence="3 7" id="KW-0808">Transferase</keyword>
<dbReference type="Proteomes" id="UP000283509">
    <property type="component" value="Unassembled WGS sequence"/>
</dbReference>